<organism evidence="7 8">
    <name type="scientific">Streptomyces calidiresistens</name>
    <dbReference type="NCBI Taxonomy" id="1485586"/>
    <lineage>
        <taxon>Bacteria</taxon>
        <taxon>Bacillati</taxon>
        <taxon>Actinomycetota</taxon>
        <taxon>Actinomycetes</taxon>
        <taxon>Kitasatosporales</taxon>
        <taxon>Streptomycetaceae</taxon>
        <taxon>Streptomyces</taxon>
    </lineage>
</organism>
<dbReference type="EMBL" id="VKHS01000470">
    <property type="protein sequence ID" value="MBB0231267.1"/>
    <property type="molecule type" value="Genomic_DNA"/>
</dbReference>
<sequence>MAEAAAAAPGGPLLVPDEKDLRRRTSAKWRCHPTDVLPLWVAEADVPTPEPVARALREAIDRGDLGYPADHLGYARALDAFSRERWGVPVPEERTFPVGDVMQGVTELIGLLTPPDGTVVISPPLYPPIAELARHRGRRLVEAPLDPAGRMDPEALERAFRSAPGSVYVLCNPHNPTGTVPRPDELDTLAGLAERYGVRVVADEIHGPIVPPGARFTPWLSRPGAGRGFSVLSASKSWNLPGVKAALIVAGPEAERDLASLPEALGHAASHLGVLAHTVALRECGEWLDGFLAGVAANRRLLTRLVDLLLPGVEVLEAEGTYLAWLDCRQLWPGEPDPAARFLERGRVALSPGPEFGTGGEGRVRINLACSPALLAEAVRRMAAAVD</sequence>
<dbReference type="InterPro" id="IPR051798">
    <property type="entry name" value="Class-II_PLP-Dep_Aminotrans"/>
</dbReference>
<dbReference type="RefSeq" id="WP_182665467.1">
    <property type="nucleotide sequence ID" value="NZ_VKHS01000470.1"/>
</dbReference>
<feature type="domain" description="Aminotransferase class I/classII large" evidence="6">
    <location>
        <begin position="77"/>
        <end position="381"/>
    </location>
</feature>
<dbReference type="InterPro" id="IPR015424">
    <property type="entry name" value="PyrdxlP-dep_Trfase"/>
</dbReference>
<dbReference type="CDD" id="cd00609">
    <property type="entry name" value="AAT_like"/>
    <property type="match status" value="1"/>
</dbReference>
<evidence type="ECO:0000256" key="2">
    <source>
        <dbReference type="ARBA" id="ARBA00012224"/>
    </source>
</evidence>
<evidence type="ECO:0000313" key="7">
    <source>
        <dbReference type="EMBL" id="MBB0231267.1"/>
    </source>
</evidence>
<keyword evidence="4" id="KW-0456">Lyase</keyword>
<gene>
    <name evidence="7" type="ORF">FOE67_17565</name>
</gene>
<keyword evidence="7" id="KW-0808">Transferase</keyword>
<dbReference type="Pfam" id="PF00155">
    <property type="entry name" value="Aminotran_1_2"/>
    <property type="match status" value="1"/>
</dbReference>
<accession>A0A7W3T5E2</accession>
<dbReference type="InterPro" id="IPR015422">
    <property type="entry name" value="PyrdxlP-dep_Trfase_small"/>
</dbReference>
<evidence type="ECO:0000256" key="3">
    <source>
        <dbReference type="ARBA" id="ARBA00022898"/>
    </source>
</evidence>
<proteinExistence type="inferred from homology"/>
<comment type="cofactor">
    <cofactor evidence="1">
        <name>pyridoxal 5'-phosphate</name>
        <dbReference type="ChEBI" id="CHEBI:597326"/>
    </cofactor>
</comment>
<reference evidence="8" key="1">
    <citation type="submission" date="2019-10" db="EMBL/GenBank/DDBJ databases">
        <title>Streptomyces sp. nov., a novel actinobacterium isolated from alkaline environment.</title>
        <authorList>
            <person name="Golinska P."/>
        </authorList>
    </citation>
    <scope>NUCLEOTIDE SEQUENCE [LARGE SCALE GENOMIC DNA]</scope>
    <source>
        <strain evidence="8">DSM 42108</strain>
    </source>
</reference>
<keyword evidence="3" id="KW-0663">Pyridoxal phosphate</keyword>
<dbReference type="Proteomes" id="UP000530234">
    <property type="component" value="Unassembled WGS sequence"/>
</dbReference>
<dbReference type="GO" id="GO:0008483">
    <property type="term" value="F:transaminase activity"/>
    <property type="evidence" value="ECO:0007669"/>
    <property type="project" value="UniProtKB-KW"/>
</dbReference>
<evidence type="ECO:0000256" key="1">
    <source>
        <dbReference type="ARBA" id="ARBA00001933"/>
    </source>
</evidence>
<keyword evidence="8" id="KW-1185">Reference proteome</keyword>
<name>A0A7W3T5E2_9ACTN</name>
<dbReference type="Gene3D" id="3.40.640.10">
    <property type="entry name" value="Type I PLP-dependent aspartate aminotransferase-like (Major domain)"/>
    <property type="match status" value="1"/>
</dbReference>
<protein>
    <recommendedName>
        <fullName evidence="2">cysteine-S-conjugate beta-lyase</fullName>
        <ecNumber evidence="2">4.4.1.13</ecNumber>
    </recommendedName>
</protein>
<dbReference type="EC" id="4.4.1.13" evidence="2"/>
<dbReference type="InterPro" id="IPR015421">
    <property type="entry name" value="PyrdxlP-dep_Trfase_major"/>
</dbReference>
<evidence type="ECO:0000313" key="8">
    <source>
        <dbReference type="Proteomes" id="UP000530234"/>
    </source>
</evidence>
<dbReference type="GO" id="GO:0030170">
    <property type="term" value="F:pyridoxal phosphate binding"/>
    <property type="evidence" value="ECO:0007669"/>
    <property type="project" value="InterPro"/>
</dbReference>
<dbReference type="SUPFAM" id="SSF53383">
    <property type="entry name" value="PLP-dependent transferases"/>
    <property type="match status" value="1"/>
</dbReference>
<comment type="similarity">
    <text evidence="5">Belongs to the class-II pyridoxal-phosphate-dependent aminotransferase family. MalY/PatB cystathionine beta-lyase subfamily.</text>
</comment>
<dbReference type="PANTHER" id="PTHR43525:SF2">
    <property type="entry name" value="CYSTATHIONINE BETA-LYASE-RELATED"/>
    <property type="match status" value="1"/>
</dbReference>
<dbReference type="AlphaFoldDB" id="A0A7W3T5E2"/>
<dbReference type="InterPro" id="IPR004839">
    <property type="entry name" value="Aminotransferase_I/II_large"/>
</dbReference>
<dbReference type="PANTHER" id="PTHR43525">
    <property type="entry name" value="PROTEIN MALY"/>
    <property type="match status" value="1"/>
</dbReference>
<dbReference type="GO" id="GO:0047804">
    <property type="term" value="F:cysteine-S-conjugate beta-lyase activity"/>
    <property type="evidence" value="ECO:0007669"/>
    <property type="project" value="UniProtKB-EC"/>
</dbReference>
<comment type="caution">
    <text evidence="7">The sequence shown here is derived from an EMBL/GenBank/DDBJ whole genome shotgun (WGS) entry which is preliminary data.</text>
</comment>
<evidence type="ECO:0000256" key="5">
    <source>
        <dbReference type="ARBA" id="ARBA00037974"/>
    </source>
</evidence>
<evidence type="ECO:0000259" key="6">
    <source>
        <dbReference type="Pfam" id="PF00155"/>
    </source>
</evidence>
<keyword evidence="7" id="KW-0032">Aminotransferase</keyword>
<evidence type="ECO:0000256" key="4">
    <source>
        <dbReference type="ARBA" id="ARBA00023239"/>
    </source>
</evidence>
<dbReference type="Gene3D" id="3.90.1150.10">
    <property type="entry name" value="Aspartate Aminotransferase, domain 1"/>
    <property type="match status" value="1"/>
</dbReference>